<feature type="domain" description="RNA polymerase sigma-70 region 2" evidence="5">
    <location>
        <begin position="1"/>
        <end position="67"/>
    </location>
</feature>
<dbReference type="InterPro" id="IPR013249">
    <property type="entry name" value="RNA_pol_sigma70_r4_t2"/>
</dbReference>
<dbReference type="InterPro" id="IPR007627">
    <property type="entry name" value="RNA_pol_sigma70_r2"/>
</dbReference>
<dbReference type="InterPro" id="IPR014284">
    <property type="entry name" value="RNA_pol_sigma-70_dom"/>
</dbReference>
<sequence length="178" mass="19991">MITRYYRELLNFCARIIKDRETAADVVQESYARFLAVEQAGTPVLEPRALLFQTARHVMVDQYRRGQVRAHETLEILEEAGQPALPVQQQPEAILASKQAVAAYMTAIAGLPPRCREVFMLHVFDNLPYAQIGELLGMTVSMVEKHVARGRLACRACERQLEGVPGQLAEGRKDGRKT</sequence>
<dbReference type="PANTHER" id="PTHR43133">
    <property type="entry name" value="RNA POLYMERASE ECF-TYPE SIGMA FACTO"/>
    <property type="match status" value="1"/>
</dbReference>
<evidence type="ECO:0000256" key="4">
    <source>
        <dbReference type="ARBA" id="ARBA00023163"/>
    </source>
</evidence>
<organism evidence="7 8">
    <name type="scientific">Pseudothauera rhizosphaerae</name>
    <dbReference type="NCBI Taxonomy" id="2565932"/>
    <lineage>
        <taxon>Bacteria</taxon>
        <taxon>Pseudomonadati</taxon>
        <taxon>Pseudomonadota</taxon>
        <taxon>Betaproteobacteria</taxon>
        <taxon>Rhodocyclales</taxon>
        <taxon>Zoogloeaceae</taxon>
        <taxon>Pseudothauera</taxon>
    </lineage>
</organism>
<evidence type="ECO:0000256" key="1">
    <source>
        <dbReference type="ARBA" id="ARBA00010641"/>
    </source>
</evidence>
<dbReference type="SUPFAM" id="SSF88946">
    <property type="entry name" value="Sigma2 domain of RNA polymerase sigma factors"/>
    <property type="match status" value="1"/>
</dbReference>
<comment type="similarity">
    <text evidence="1">Belongs to the sigma-70 factor family. ECF subfamily.</text>
</comment>
<dbReference type="OrthoDB" id="192021at2"/>
<dbReference type="InterPro" id="IPR013324">
    <property type="entry name" value="RNA_pol_sigma_r3/r4-like"/>
</dbReference>
<feature type="domain" description="RNA polymerase sigma factor 70 region 4 type 2" evidence="6">
    <location>
        <begin position="103"/>
        <end position="154"/>
    </location>
</feature>
<evidence type="ECO:0000313" key="7">
    <source>
        <dbReference type="EMBL" id="THF59443.1"/>
    </source>
</evidence>
<dbReference type="RefSeq" id="WP_136385958.1">
    <property type="nucleotide sequence ID" value="NZ_SSOD01000013.1"/>
</dbReference>
<accession>A0A4S4AJH0</accession>
<dbReference type="GO" id="GO:0016987">
    <property type="term" value="F:sigma factor activity"/>
    <property type="evidence" value="ECO:0007669"/>
    <property type="project" value="UniProtKB-KW"/>
</dbReference>
<dbReference type="SUPFAM" id="SSF88659">
    <property type="entry name" value="Sigma3 and sigma4 domains of RNA polymerase sigma factors"/>
    <property type="match status" value="1"/>
</dbReference>
<protein>
    <submittedName>
        <fullName evidence="7">Sigma-70 family RNA polymerase sigma factor</fullName>
    </submittedName>
</protein>
<comment type="caution">
    <text evidence="7">The sequence shown here is derived from an EMBL/GenBank/DDBJ whole genome shotgun (WGS) entry which is preliminary data.</text>
</comment>
<dbReference type="InterPro" id="IPR039425">
    <property type="entry name" value="RNA_pol_sigma-70-like"/>
</dbReference>
<keyword evidence="4" id="KW-0804">Transcription</keyword>
<dbReference type="AlphaFoldDB" id="A0A4S4AJH0"/>
<keyword evidence="8" id="KW-1185">Reference proteome</keyword>
<dbReference type="CDD" id="cd06171">
    <property type="entry name" value="Sigma70_r4"/>
    <property type="match status" value="1"/>
</dbReference>
<reference evidence="7 8" key="1">
    <citation type="submission" date="2019-04" db="EMBL/GenBank/DDBJ databases">
        <title>Azoarcus rhizosphaerae sp. nov. isolated from rhizosphere of Ficus religiosa.</title>
        <authorList>
            <person name="Lin S.-Y."/>
            <person name="Hameed A."/>
            <person name="Hsu Y.-H."/>
            <person name="Young C.-C."/>
        </authorList>
    </citation>
    <scope>NUCLEOTIDE SEQUENCE [LARGE SCALE GENOMIC DNA]</scope>
    <source>
        <strain evidence="7 8">CC-YHH848</strain>
    </source>
</reference>
<dbReference type="GO" id="GO:0003677">
    <property type="term" value="F:DNA binding"/>
    <property type="evidence" value="ECO:0007669"/>
    <property type="project" value="InterPro"/>
</dbReference>
<dbReference type="Gene3D" id="1.10.1740.10">
    <property type="match status" value="1"/>
</dbReference>
<keyword evidence="2" id="KW-0805">Transcription regulation</keyword>
<evidence type="ECO:0000313" key="8">
    <source>
        <dbReference type="Proteomes" id="UP000307956"/>
    </source>
</evidence>
<evidence type="ECO:0000259" key="6">
    <source>
        <dbReference type="Pfam" id="PF08281"/>
    </source>
</evidence>
<evidence type="ECO:0000259" key="5">
    <source>
        <dbReference type="Pfam" id="PF04542"/>
    </source>
</evidence>
<dbReference type="Pfam" id="PF08281">
    <property type="entry name" value="Sigma70_r4_2"/>
    <property type="match status" value="1"/>
</dbReference>
<dbReference type="GO" id="GO:0006352">
    <property type="term" value="P:DNA-templated transcription initiation"/>
    <property type="evidence" value="ECO:0007669"/>
    <property type="project" value="InterPro"/>
</dbReference>
<name>A0A4S4AJH0_9RHOO</name>
<gene>
    <name evidence="7" type="ORF">E6O51_15750</name>
</gene>
<keyword evidence="3" id="KW-0731">Sigma factor</keyword>
<evidence type="ECO:0000256" key="3">
    <source>
        <dbReference type="ARBA" id="ARBA00023082"/>
    </source>
</evidence>
<proteinExistence type="inferred from homology"/>
<dbReference type="InterPro" id="IPR013325">
    <property type="entry name" value="RNA_pol_sigma_r2"/>
</dbReference>
<dbReference type="NCBIfam" id="TIGR02937">
    <property type="entry name" value="sigma70-ECF"/>
    <property type="match status" value="1"/>
</dbReference>
<dbReference type="InterPro" id="IPR036388">
    <property type="entry name" value="WH-like_DNA-bd_sf"/>
</dbReference>
<dbReference type="Proteomes" id="UP000307956">
    <property type="component" value="Unassembled WGS sequence"/>
</dbReference>
<dbReference type="Gene3D" id="1.10.10.10">
    <property type="entry name" value="Winged helix-like DNA-binding domain superfamily/Winged helix DNA-binding domain"/>
    <property type="match status" value="1"/>
</dbReference>
<dbReference type="PANTHER" id="PTHR43133:SF63">
    <property type="entry name" value="RNA POLYMERASE SIGMA FACTOR FECI-RELATED"/>
    <property type="match status" value="1"/>
</dbReference>
<evidence type="ECO:0000256" key="2">
    <source>
        <dbReference type="ARBA" id="ARBA00023015"/>
    </source>
</evidence>
<dbReference type="EMBL" id="SSOD01000013">
    <property type="protein sequence ID" value="THF59443.1"/>
    <property type="molecule type" value="Genomic_DNA"/>
</dbReference>
<dbReference type="Pfam" id="PF04542">
    <property type="entry name" value="Sigma70_r2"/>
    <property type="match status" value="1"/>
</dbReference>